<dbReference type="AlphaFoldDB" id="A0A0F6VZY6"/>
<dbReference type="KEGG" id="samy:DB32_000876"/>
<proteinExistence type="predicted"/>
<dbReference type="Proteomes" id="UP000034883">
    <property type="component" value="Chromosome"/>
</dbReference>
<evidence type="ECO:0000256" key="1">
    <source>
        <dbReference type="SAM" id="Phobius"/>
    </source>
</evidence>
<organism evidence="2 3">
    <name type="scientific">Sandaracinus amylolyticus</name>
    <dbReference type="NCBI Taxonomy" id="927083"/>
    <lineage>
        <taxon>Bacteria</taxon>
        <taxon>Pseudomonadati</taxon>
        <taxon>Myxococcota</taxon>
        <taxon>Polyangia</taxon>
        <taxon>Polyangiales</taxon>
        <taxon>Sandaracinaceae</taxon>
        <taxon>Sandaracinus</taxon>
    </lineage>
</organism>
<reference evidence="2 3" key="1">
    <citation type="submission" date="2015-03" db="EMBL/GenBank/DDBJ databases">
        <title>Genome assembly of Sandaracinus amylolyticus DSM 53668.</title>
        <authorList>
            <person name="Sharma G."/>
            <person name="Subramanian S."/>
        </authorList>
    </citation>
    <scope>NUCLEOTIDE SEQUENCE [LARGE SCALE GENOMIC DNA]</scope>
    <source>
        <strain evidence="2 3">DSM 53668</strain>
    </source>
</reference>
<keyword evidence="1" id="KW-1133">Transmembrane helix</keyword>
<evidence type="ECO:0000313" key="3">
    <source>
        <dbReference type="Proteomes" id="UP000034883"/>
    </source>
</evidence>
<gene>
    <name evidence="2" type="ORF">DB32_000876</name>
</gene>
<evidence type="ECO:0000313" key="2">
    <source>
        <dbReference type="EMBL" id="AKF03727.1"/>
    </source>
</evidence>
<dbReference type="STRING" id="927083.DB32_000876"/>
<keyword evidence="3" id="KW-1185">Reference proteome</keyword>
<keyword evidence="1" id="KW-0812">Transmembrane</keyword>
<dbReference type="EMBL" id="CP011125">
    <property type="protein sequence ID" value="AKF03727.1"/>
    <property type="molecule type" value="Genomic_DNA"/>
</dbReference>
<feature type="transmembrane region" description="Helical" evidence="1">
    <location>
        <begin position="33"/>
        <end position="51"/>
    </location>
</feature>
<name>A0A0F6VZY6_9BACT</name>
<sequence length="74" mass="7768">MEDDPMKTRNVTSRSRSFRSLHKDVEGAGFTEYILIVGLVVIAGIAAWTAFGDQIVAVLESQTEQIGAAGGGGA</sequence>
<protein>
    <recommendedName>
        <fullName evidence="4">Flp pilus assembly protein, pilin Flp</fullName>
    </recommendedName>
</protein>
<keyword evidence="1" id="KW-0472">Membrane</keyword>
<evidence type="ECO:0008006" key="4">
    <source>
        <dbReference type="Google" id="ProtNLM"/>
    </source>
</evidence>
<accession>A0A0F6VZY6</accession>